<dbReference type="Pfam" id="PF01799">
    <property type="entry name" value="Fer2_2"/>
    <property type="match status" value="1"/>
</dbReference>
<dbReference type="FunFam" id="3.10.20.30:FF:000020">
    <property type="entry name" value="Xanthine dehydrogenase iron-sulfur subunit"/>
    <property type="match status" value="1"/>
</dbReference>
<dbReference type="InterPro" id="IPR036884">
    <property type="entry name" value="2Fe-2S-bd_dom_sf"/>
</dbReference>
<dbReference type="Proteomes" id="UP001184828">
    <property type="component" value="Unassembled WGS sequence"/>
</dbReference>
<dbReference type="RefSeq" id="WP_307698027.1">
    <property type="nucleotide sequence ID" value="NZ_JAUSRU010000005.1"/>
</dbReference>
<comment type="caution">
    <text evidence="8">The sequence shown here is derived from an EMBL/GenBank/DDBJ whole genome shotgun (WGS) entry which is preliminary data.</text>
</comment>
<evidence type="ECO:0000256" key="5">
    <source>
        <dbReference type="ARBA" id="ARBA00023014"/>
    </source>
</evidence>
<comment type="cofactor">
    <cofactor evidence="6">
        <name>[2Fe-2S] cluster</name>
        <dbReference type="ChEBI" id="CHEBI:190135"/>
    </cofactor>
</comment>
<dbReference type="PROSITE" id="PS00197">
    <property type="entry name" value="2FE2S_FER_1"/>
    <property type="match status" value="1"/>
</dbReference>
<evidence type="ECO:0000256" key="6">
    <source>
        <dbReference type="ARBA" id="ARBA00034078"/>
    </source>
</evidence>
<sequence length="216" mass="22333">MSQPLLQNAAGALPAVNRRMFMMTTAAGAGAAASAGASAAAEAGSAAPGPGTGSQETRVTINGRLHELKLEPRASLLDVLREQLGLTGAKKGCDHGQCGACTVHVDGRRVASCLTLAAKTDGCAVTTIEGIESPDGTLHPMQQAFLDHDALQCGYCTPGQIMAAIACVREGHATSDAQIREYMSGNICRCGAYTGILEAIREAAPRMRRMEGSRHA</sequence>
<dbReference type="Gene3D" id="3.10.20.30">
    <property type="match status" value="1"/>
</dbReference>
<evidence type="ECO:0000256" key="2">
    <source>
        <dbReference type="ARBA" id="ARBA00022723"/>
    </source>
</evidence>
<accession>A0AAE4C0J6</accession>
<dbReference type="PROSITE" id="PS51085">
    <property type="entry name" value="2FE2S_FER_2"/>
    <property type="match status" value="1"/>
</dbReference>
<keyword evidence="3" id="KW-0560">Oxidoreductase</keyword>
<dbReference type="Gene3D" id="1.10.150.120">
    <property type="entry name" value="[2Fe-2S]-binding domain"/>
    <property type="match status" value="1"/>
</dbReference>
<dbReference type="SUPFAM" id="SSF54292">
    <property type="entry name" value="2Fe-2S ferredoxin-like"/>
    <property type="match status" value="1"/>
</dbReference>
<dbReference type="InterPro" id="IPR036010">
    <property type="entry name" value="2Fe-2S_ferredoxin-like_sf"/>
</dbReference>
<dbReference type="Pfam" id="PF00111">
    <property type="entry name" value="Fer2"/>
    <property type="match status" value="1"/>
</dbReference>
<keyword evidence="4" id="KW-0408">Iron</keyword>
<keyword evidence="5" id="KW-0411">Iron-sulfur</keyword>
<dbReference type="AlphaFoldDB" id="A0AAE4C0J6"/>
<dbReference type="GO" id="GO:0046872">
    <property type="term" value="F:metal ion binding"/>
    <property type="evidence" value="ECO:0007669"/>
    <property type="project" value="UniProtKB-KW"/>
</dbReference>
<dbReference type="PROSITE" id="PS51318">
    <property type="entry name" value="TAT"/>
    <property type="match status" value="1"/>
</dbReference>
<dbReference type="InterPro" id="IPR001041">
    <property type="entry name" value="2Fe-2S_ferredoxin-type"/>
</dbReference>
<name>A0AAE4C0J6_VARPD</name>
<dbReference type="InterPro" id="IPR052914">
    <property type="entry name" value="Aldehyde_Oxdr_Iron-Sulfur"/>
</dbReference>
<dbReference type="PANTHER" id="PTHR45331">
    <property type="entry name" value="OXIDOREDUCTASE, IRON-SULPHUR BINDING SUBUNIT-RELATED-RELATED"/>
    <property type="match status" value="1"/>
</dbReference>
<dbReference type="InterPro" id="IPR012675">
    <property type="entry name" value="Beta-grasp_dom_sf"/>
</dbReference>
<dbReference type="GO" id="GO:0051537">
    <property type="term" value="F:2 iron, 2 sulfur cluster binding"/>
    <property type="evidence" value="ECO:0007669"/>
    <property type="project" value="UniProtKB-KW"/>
</dbReference>
<evidence type="ECO:0000313" key="9">
    <source>
        <dbReference type="Proteomes" id="UP001184828"/>
    </source>
</evidence>
<dbReference type="InterPro" id="IPR002888">
    <property type="entry name" value="2Fe-2S-bd"/>
</dbReference>
<gene>
    <name evidence="8" type="ORF">J2738_004548</name>
</gene>
<keyword evidence="1" id="KW-0001">2Fe-2S</keyword>
<evidence type="ECO:0000256" key="1">
    <source>
        <dbReference type="ARBA" id="ARBA00022714"/>
    </source>
</evidence>
<evidence type="ECO:0000256" key="4">
    <source>
        <dbReference type="ARBA" id="ARBA00023004"/>
    </source>
</evidence>
<reference evidence="8" key="1">
    <citation type="submission" date="2023-07" db="EMBL/GenBank/DDBJ databases">
        <title>Sorghum-associated microbial communities from plants grown in Nebraska, USA.</title>
        <authorList>
            <person name="Schachtman D."/>
        </authorList>
    </citation>
    <scope>NUCLEOTIDE SEQUENCE</scope>
    <source>
        <strain evidence="8">DS2114</strain>
    </source>
</reference>
<dbReference type="CDD" id="cd00207">
    <property type="entry name" value="fer2"/>
    <property type="match status" value="1"/>
</dbReference>
<dbReference type="EMBL" id="JAVDQZ010000007">
    <property type="protein sequence ID" value="MDR6428390.1"/>
    <property type="molecule type" value="Genomic_DNA"/>
</dbReference>
<protein>
    <submittedName>
        <fullName evidence="8">Xanthine dehydrogenase YagT iron-sulfur-binding subunit</fullName>
    </submittedName>
</protein>
<dbReference type="FunFam" id="1.10.150.120:FF:000003">
    <property type="entry name" value="Carbon monoxide dehydrogenase, small subunit"/>
    <property type="match status" value="1"/>
</dbReference>
<evidence type="ECO:0000259" key="7">
    <source>
        <dbReference type="PROSITE" id="PS51085"/>
    </source>
</evidence>
<proteinExistence type="predicted"/>
<keyword evidence="2" id="KW-0479">Metal-binding</keyword>
<dbReference type="InterPro" id="IPR006058">
    <property type="entry name" value="2Fe2S_fd_BS"/>
</dbReference>
<dbReference type="PANTHER" id="PTHR45331:SF2">
    <property type="entry name" value="OXIDOREDUCTASE WITH IRON-SULFUR SUBUNIT"/>
    <property type="match status" value="1"/>
</dbReference>
<dbReference type="SUPFAM" id="SSF47741">
    <property type="entry name" value="CO dehydrogenase ISP C-domain like"/>
    <property type="match status" value="1"/>
</dbReference>
<evidence type="ECO:0000313" key="8">
    <source>
        <dbReference type="EMBL" id="MDR6428390.1"/>
    </source>
</evidence>
<dbReference type="GO" id="GO:0016903">
    <property type="term" value="F:oxidoreductase activity, acting on the aldehyde or oxo group of donors"/>
    <property type="evidence" value="ECO:0007669"/>
    <property type="project" value="TreeGrafter"/>
</dbReference>
<feature type="domain" description="2Fe-2S ferredoxin-type" evidence="7">
    <location>
        <begin position="55"/>
        <end position="131"/>
    </location>
</feature>
<evidence type="ECO:0000256" key="3">
    <source>
        <dbReference type="ARBA" id="ARBA00023002"/>
    </source>
</evidence>
<dbReference type="InterPro" id="IPR006311">
    <property type="entry name" value="TAT_signal"/>
</dbReference>
<organism evidence="8 9">
    <name type="scientific">Variovorax paradoxus</name>
    <dbReference type="NCBI Taxonomy" id="34073"/>
    <lineage>
        <taxon>Bacteria</taxon>
        <taxon>Pseudomonadati</taxon>
        <taxon>Pseudomonadota</taxon>
        <taxon>Betaproteobacteria</taxon>
        <taxon>Burkholderiales</taxon>
        <taxon>Comamonadaceae</taxon>
        <taxon>Variovorax</taxon>
    </lineage>
</organism>